<dbReference type="EMBL" id="CP095075">
    <property type="protein sequence ID" value="UOR10683.1"/>
    <property type="molecule type" value="Genomic_DNA"/>
</dbReference>
<evidence type="ECO:0000256" key="6">
    <source>
        <dbReference type="SAM" id="Phobius"/>
    </source>
</evidence>
<feature type="transmembrane region" description="Helical" evidence="6">
    <location>
        <begin position="381"/>
        <end position="401"/>
    </location>
</feature>
<feature type="transmembrane region" description="Helical" evidence="6">
    <location>
        <begin position="159"/>
        <end position="179"/>
    </location>
</feature>
<evidence type="ECO:0000256" key="4">
    <source>
        <dbReference type="ARBA" id="ARBA00022989"/>
    </source>
</evidence>
<keyword evidence="8" id="KW-1185">Reference proteome</keyword>
<feature type="transmembrane region" description="Helical" evidence="6">
    <location>
        <begin position="325"/>
        <end position="344"/>
    </location>
</feature>
<dbReference type="InterPro" id="IPR024923">
    <property type="entry name" value="PG_synth_SpoVB"/>
</dbReference>
<proteinExistence type="predicted"/>
<keyword evidence="3 6" id="KW-0812">Transmembrane</keyword>
<dbReference type="RefSeq" id="WP_245029929.1">
    <property type="nucleotide sequence ID" value="NZ_CP095075.1"/>
</dbReference>
<feature type="transmembrane region" description="Helical" evidence="6">
    <location>
        <begin position="231"/>
        <end position="251"/>
    </location>
</feature>
<protein>
    <submittedName>
        <fullName evidence="7">Polysaccharide biosynthesis protein</fullName>
    </submittedName>
</protein>
<evidence type="ECO:0000256" key="1">
    <source>
        <dbReference type="ARBA" id="ARBA00004651"/>
    </source>
</evidence>
<reference evidence="7" key="1">
    <citation type="submission" date="2022-04" db="EMBL/GenBank/DDBJ databases">
        <title>Halobacillus sp. isolated from saltern.</title>
        <authorList>
            <person name="Won M."/>
            <person name="Lee C.-M."/>
            <person name="Woen H.-Y."/>
            <person name="Kwon S.-W."/>
        </authorList>
    </citation>
    <scope>NUCLEOTIDE SEQUENCE</scope>
    <source>
        <strain evidence="7">SSHM10-5</strain>
    </source>
</reference>
<feature type="transmembrane region" description="Helical" evidence="6">
    <location>
        <begin position="129"/>
        <end position="147"/>
    </location>
</feature>
<feature type="transmembrane region" description="Helical" evidence="6">
    <location>
        <begin position="356"/>
        <end position="374"/>
    </location>
</feature>
<evidence type="ECO:0000256" key="5">
    <source>
        <dbReference type="ARBA" id="ARBA00023136"/>
    </source>
</evidence>
<keyword evidence="5 6" id="KW-0472">Membrane</keyword>
<dbReference type="InterPro" id="IPR002797">
    <property type="entry name" value="Polysacc_synth"/>
</dbReference>
<feature type="transmembrane region" description="Helical" evidence="6">
    <location>
        <begin position="479"/>
        <end position="500"/>
    </location>
</feature>
<keyword evidence="2" id="KW-1003">Cell membrane</keyword>
<dbReference type="CDD" id="cd13124">
    <property type="entry name" value="MATE_SpoVB_like"/>
    <property type="match status" value="1"/>
</dbReference>
<feature type="transmembrane region" description="Helical" evidence="6">
    <location>
        <begin position="44"/>
        <end position="67"/>
    </location>
</feature>
<name>A0ABY4H8R5_9BACI</name>
<organism evidence="7 8">
    <name type="scientific">Halobacillus amylolyticus</name>
    <dbReference type="NCBI Taxonomy" id="2932259"/>
    <lineage>
        <taxon>Bacteria</taxon>
        <taxon>Bacillati</taxon>
        <taxon>Bacillota</taxon>
        <taxon>Bacilli</taxon>
        <taxon>Bacillales</taxon>
        <taxon>Bacillaceae</taxon>
        <taxon>Halobacillus</taxon>
    </lineage>
</organism>
<feature type="transmembrane region" description="Helical" evidence="6">
    <location>
        <begin position="185"/>
        <end position="210"/>
    </location>
</feature>
<evidence type="ECO:0000313" key="7">
    <source>
        <dbReference type="EMBL" id="UOR10683.1"/>
    </source>
</evidence>
<evidence type="ECO:0000313" key="8">
    <source>
        <dbReference type="Proteomes" id="UP000830326"/>
    </source>
</evidence>
<feature type="transmembrane region" description="Helical" evidence="6">
    <location>
        <begin position="413"/>
        <end position="433"/>
    </location>
</feature>
<gene>
    <name evidence="7" type="ORF">MUO15_13660</name>
</gene>
<dbReference type="PANTHER" id="PTHR30250:SF29">
    <property type="entry name" value="POLYSACCHARIDE BIOSYNTHESIS PROTEIN C-TERMINAL DOMAIN-CONTAINING PROTEIN"/>
    <property type="match status" value="1"/>
</dbReference>
<dbReference type="Pfam" id="PF01943">
    <property type="entry name" value="Polysacc_synt"/>
    <property type="match status" value="1"/>
</dbReference>
<feature type="transmembrane region" description="Helical" evidence="6">
    <location>
        <begin position="88"/>
        <end position="109"/>
    </location>
</feature>
<keyword evidence="4 6" id="KW-1133">Transmembrane helix</keyword>
<dbReference type="InterPro" id="IPR050833">
    <property type="entry name" value="Poly_Biosynth_Transport"/>
</dbReference>
<sequence>MNHSNSSHLIFKGAFLLTLSGLIGKVLSAGYRIPLQNIAGDLGFYIYQQIYPILGMALILSLYGFPVAISKLVAEVKEQGKALSLSSFYVPVLSWLFGICGVIFIIGYTQSDELAAVMGDKHLTPSLQAAFFVFLLLPFPSLLRGVYQGEGNMQPTAVSQVVEQFVRVLLIIMATIYVVNEGELYHIGIGASVASLGGIIASATVFLFIIKKNPPWTRGPMLYPSLSFLKPIVFYGLFICLNYMLLLLIQMTDALTLVPGLIEAGVESNRAKVLKGIFDRGQPLIQLGTVLASSLALAVVPSVTKKRLKEDPDQIEGYIFGSVKFSLLLASGATAGLMVLFPSINELFFQDTEGTAVLRILMLVILFSSLAITLSSILQGLGFVTHPAIVVLLAIALKWGLNIWLVPSLKLDGAAIASIVSVAFVVVCHLILLRHDFSLKKWLHLPWLSTTLAVLGMMCVLLVLIQIKQGMGMSGNRVFLLFYTLSLTAAGALTYFMLLIRLGALTKRELEALPYGRWFVRLLPKGLNR</sequence>
<evidence type="ECO:0000256" key="2">
    <source>
        <dbReference type="ARBA" id="ARBA00022475"/>
    </source>
</evidence>
<accession>A0ABY4H8R5</accession>
<feature type="transmembrane region" description="Helical" evidence="6">
    <location>
        <begin position="445"/>
        <end position="467"/>
    </location>
</feature>
<evidence type="ECO:0000256" key="3">
    <source>
        <dbReference type="ARBA" id="ARBA00022692"/>
    </source>
</evidence>
<dbReference type="Proteomes" id="UP000830326">
    <property type="component" value="Chromosome"/>
</dbReference>
<dbReference type="PANTHER" id="PTHR30250">
    <property type="entry name" value="PST FAMILY PREDICTED COLANIC ACID TRANSPORTER"/>
    <property type="match status" value="1"/>
</dbReference>
<comment type="subcellular location">
    <subcellularLocation>
        <location evidence="1">Cell membrane</location>
        <topology evidence="1">Multi-pass membrane protein</topology>
    </subcellularLocation>
</comment>